<feature type="transmembrane region" description="Helical" evidence="9">
    <location>
        <begin position="361"/>
        <end position="380"/>
    </location>
</feature>
<evidence type="ECO:0000256" key="6">
    <source>
        <dbReference type="ARBA" id="ARBA00023136"/>
    </source>
</evidence>
<dbReference type="GO" id="GO:0010411">
    <property type="term" value="P:xyloglucan metabolic process"/>
    <property type="evidence" value="ECO:0007669"/>
    <property type="project" value="TreeGrafter"/>
</dbReference>
<feature type="transmembrane region" description="Helical" evidence="9">
    <location>
        <begin position="218"/>
        <end position="239"/>
    </location>
</feature>
<dbReference type="AlphaFoldDB" id="A0AB34IWE4"/>
<evidence type="ECO:0000259" key="10">
    <source>
        <dbReference type="Pfam" id="PF07779"/>
    </source>
</evidence>
<gene>
    <name evidence="11" type="ORF">AB1Y20_007953</name>
</gene>
<keyword evidence="4 9" id="KW-0812">Transmembrane</keyword>
<evidence type="ECO:0000256" key="9">
    <source>
        <dbReference type="SAM" id="Phobius"/>
    </source>
</evidence>
<dbReference type="EMBL" id="JBGBPQ010000018">
    <property type="protein sequence ID" value="KAL1507095.1"/>
    <property type="molecule type" value="Genomic_DNA"/>
</dbReference>
<evidence type="ECO:0000256" key="7">
    <source>
        <dbReference type="ARBA" id="ARBA00023180"/>
    </source>
</evidence>
<sequence length="555" mass="64305">MTILPKLVFLATFFAVAVVYGLLCSFIVQVSEVKDLTAAQYGVSLAYGLLISVWLAAEAGFLVFRTQPRYASPSEDEEAASAEKLMEEKNASDTEKALPSPEPVVPEHARIFLVKSSHMAGLRVAAEFVLIMGYVYVCDRTTLIAKGPKQPTKAGFWLLNGLILLAGIATFRHNHGMTSSTPEAKPLQRDQTEEWKGWMQIMFVLYHYFNEAEIYNAIRIYIAAYVWMTGFGNFSYYYIKADFSIQRFAQMMWRLNFFVFFICVTMNNEYMLYYICAMHTFFTWLVYFALLAFNKYNRSNPVLFVKILCTFAVAVVLYDVPGVFHTVMGPFKFLLDFHDPLHPEFTDALHEWFFRSGLDHFVWVFGMFCAFSFPWLDKNLLAIEYLPSSQKIIAKLGLFGLALGVGVWWYFNYFSLPKREYNKVHPYTSFIPIFVYMVLRNLTPVMRRWHMHLFAWTGKITLETYILQFHIWMKTTGINGSPKNLMVLLPGWYWTNFVLISAVYVFVSYRVFHITNALKELVIPKDDWDILKRIVMIVITISLFYGSGVLLKSSF</sequence>
<feature type="transmembrane region" description="Helical" evidence="9">
    <location>
        <begin position="392"/>
        <end position="411"/>
    </location>
</feature>
<dbReference type="GO" id="GO:0016020">
    <property type="term" value="C:membrane"/>
    <property type="evidence" value="ECO:0007669"/>
    <property type="project" value="UniProtKB-SubCell"/>
</dbReference>
<feature type="transmembrane region" description="Helical" evidence="9">
    <location>
        <begin position="533"/>
        <end position="551"/>
    </location>
</feature>
<keyword evidence="3" id="KW-0808">Transferase</keyword>
<evidence type="ECO:0000313" key="12">
    <source>
        <dbReference type="Proteomes" id="UP001515480"/>
    </source>
</evidence>
<comment type="caution">
    <text evidence="11">The sequence shown here is derived from an EMBL/GenBank/DDBJ whole genome shotgun (WGS) entry which is preliminary data.</text>
</comment>
<protein>
    <recommendedName>
        <fullName evidence="10">Cas1p 10 TM acyl transferase domain-containing protein</fullName>
    </recommendedName>
</protein>
<evidence type="ECO:0000256" key="5">
    <source>
        <dbReference type="ARBA" id="ARBA00022989"/>
    </source>
</evidence>
<dbReference type="InterPro" id="IPR012419">
    <property type="entry name" value="Cas1_AcylTrans_dom"/>
</dbReference>
<dbReference type="PANTHER" id="PTHR13533">
    <property type="entry name" value="N-ACETYLNEURAMINATE 9-O-ACETYLTRANSFERASE"/>
    <property type="match status" value="1"/>
</dbReference>
<feature type="transmembrane region" description="Helical" evidence="9">
    <location>
        <begin position="154"/>
        <end position="171"/>
    </location>
</feature>
<keyword evidence="7" id="KW-0325">Glycoprotein</keyword>
<feature type="transmembrane region" description="Helical" evidence="9">
    <location>
        <begin position="7"/>
        <end position="29"/>
    </location>
</feature>
<feature type="region of interest" description="Disordered" evidence="8">
    <location>
        <begin position="83"/>
        <end position="102"/>
    </location>
</feature>
<dbReference type="PANTHER" id="PTHR13533:SF1">
    <property type="entry name" value="N-ACETYLNEURAMINATE 9-O-ACETYLTRANSFERASE"/>
    <property type="match status" value="1"/>
</dbReference>
<keyword evidence="12" id="KW-1185">Reference proteome</keyword>
<feature type="compositionally biased region" description="Basic and acidic residues" evidence="8">
    <location>
        <begin position="84"/>
        <end position="96"/>
    </location>
</feature>
<evidence type="ECO:0000256" key="4">
    <source>
        <dbReference type="ARBA" id="ARBA00022692"/>
    </source>
</evidence>
<feature type="transmembrane region" description="Helical" evidence="9">
    <location>
        <begin position="303"/>
        <end position="324"/>
    </location>
</feature>
<comment type="subcellular location">
    <subcellularLocation>
        <location evidence="1">Membrane</location>
        <topology evidence="1">Multi-pass membrane protein</topology>
    </subcellularLocation>
</comment>
<dbReference type="Proteomes" id="UP001515480">
    <property type="component" value="Unassembled WGS sequence"/>
</dbReference>
<organism evidence="11 12">
    <name type="scientific">Prymnesium parvum</name>
    <name type="common">Toxic golden alga</name>
    <dbReference type="NCBI Taxonomy" id="97485"/>
    <lineage>
        <taxon>Eukaryota</taxon>
        <taxon>Haptista</taxon>
        <taxon>Haptophyta</taxon>
        <taxon>Prymnesiophyceae</taxon>
        <taxon>Prymnesiales</taxon>
        <taxon>Prymnesiaceae</taxon>
        <taxon>Prymnesium</taxon>
    </lineage>
</organism>
<dbReference type="GO" id="GO:0005794">
    <property type="term" value="C:Golgi apparatus"/>
    <property type="evidence" value="ECO:0007669"/>
    <property type="project" value="TreeGrafter"/>
</dbReference>
<feature type="transmembrane region" description="Helical" evidence="9">
    <location>
        <begin position="41"/>
        <end position="64"/>
    </location>
</feature>
<proteinExistence type="inferred from homology"/>
<feature type="transmembrane region" description="Helical" evidence="9">
    <location>
        <begin position="423"/>
        <end position="439"/>
    </location>
</feature>
<evidence type="ECO:0000256" key="3">
    <source>
        <dbReference type="ARBA" id="ARBA00022679"/>
    </source>
</evidence>
<feature type="transmembrane region" description="Helical" evidence="9">
    <location>
        <begin position="251"/>
        <end position="266"/>
    </location>
</feature>
<evidence type="ECO:0000256" key="2">
    <source>
        <dbReference type="ARBA" id="ARBA00010666"/>
    </source>
</evidence>
<reference evidence="11 12" key="1">
    <citation type="journal article" date="2024" name="Science">
        <title>Giant polyketide synthase enzymes in the biosynthesis of giant marine polyether toxins.</title>
        <authorList>
            <person name="Fallon T.R."/>
            <person name="Shende V.V."/>
            <person name="Wierzbicki I.H."/>
            <person name="Pendleton A.L."/>
            <person name="Watervoot N.F."/>
            <person name="Auber R.P."/>
            <person name="Gonzalez D.J."/>
            <person name="Wisecaver J.H."/>
            <person name="Moore B.S."/>
        </authorList>
    </citation>
    <scope>NUCLEOTIDE SEQUENCE [LARGE SCALE GENOMIC DNA]</scope>
    <source>
        <strain evidence="11 12">12B1</strain>
    </source>
</reference>
<keyword evidence="6 9" id="KW-0472">Membrane</keyword>
<evidence type="ECO:0000313" key="11">
    <source>
        <dbReference type="EMBL" id="KAL1507095.1"/>
    </source>
</evidence>
<feature type="transmembrane region" description="Helical" evidence="9">
    <location>
        <begin position="272"/>
        <end position="291"/>
    </location>
</feature>
<accession>A0AB34IWE4</accession>
<keyword evidence="5 9" id="KW-1133">Transmembrane helix</keyword>
<dbReference type="Pfam" id="PF07779">
    <property type="entry name" value="Cas1_AcylT"/>
    <property type="match status" value="1"/>
</dbReference>
<evidence type="ECO:0000256" key="1">
    <source>
        <dbReference type="ARBA" id="ARBA00004141"/>
    </source>
</evidence>
<dbReference type="GO" id="GO:0016407">
    <property type="term" value="F:acetyltransferase activity"/>
    <property type="evidence" value="ECO:0007669"/>
    <property type="project" value="TreeGrafter"/>
</dbReference>
<feature type="domain" description="Cas1p 10 TM acyl transferase" evidence="10">
    <location>
        <begin position="92"/>
        <end position="534"/>
    </location>
</feature>
<feature type="transmembrane region" description="Helical" evidence="9">
    <location>
        <begin position="451"/>
        <end position="472"/>
    </location>
</feature>
<feature type="transmembrane region" description="Helical" evidence="9">
    <location>
        <begin position="492"/>
        <end position="512"/>
    </location>
</feature>
<name>A0AB34IWE4_PRYPA</name>
<dbReference type="GO" id="GO:0045492">
    <property type="term" value="P:xylan biosynthetic process"/>
    <property type="evidence" value="ECO:0007669"/>
    <property type="project" value="TreeGrafter"/>
</dbReference>
<comment type="similarity">
    <text evidence="2">Belongs to the PC-esterase family. CASD1 subfamily.</text>
</comment>
<evidence type="ECO:0000256" key="8">
    <source>
        <dbReference type="SAM" id="MobiDB-lite"/>
    </source>
</evidence>